<name>A0AAN8WQ81_HALRR</name>
<sequence length="752" mass="84548">MDHVRFFTGGVATCLTRHLEHIRIAQAAGEARGERGIFHLVPQLSSPERERNFLRLVADLLVTRCLPPEYSKCTPMRTLLKELLACKVFEPMIDRVCDPDWINQRLVSYLRQQQAAEELHRRTYMYAASYEDFITLIHDSTDIHDLEHLSFENFLELVLTSENTEDCERIRRNIINEIMQATAINNLKKAKGVDQSRESTPQGSGKGDLLQARNLKRYINQLTYAKAQCERRINILKNGKTSTESALSGRCINTSEIVHGLPDTFSHSLQNLPGRKILMFQALLESAFARRYFSIYLDEIGQGALLSFWSAVQEIRHADKKLHHQLGTEIYYTYLSPHPPPVKVDKPTLRGVEAFLLGNRGPEVFYEIGEEVERTLEERHYTGFLVSTTYHAMLHQAALQGVDFMTECVEEGGPGSSEGGSTESIEQVQMQLSDHSTYARNKLAHLQERLTNKLLAMQALQQSGKVDAKVISHLEGEIIQLRSDHKLLETHVERTALWSDNIGSWRVQVQSVQLIEEKDIPHLVLLVHLSTNETKPSSTQDIPSTTAVDSSSNIVKSLEVAESSIVSSGPAHGWVVVRKLSQLVELHRKLCQIGPWMKAVELPTVPSKILFGKIADKAHLEKVRGISQNYFDAVLADEKLSGSELIYAFLSPSPEHLKQAEIQRKKSKFSLSTLFRGGDGKSDSDEEELGLIIEGGETAVDGSVSGEAGRDSVAEPLFSFLEELCELRGVSKWLRKTLISFVQITYGKTINK</sequence>
<dbReference type="Pfam" id="PF00615">
    <property type="entry name" value="RGS"/>
    <property type="match status" value="1"/>
</dbReference>
<dbReference type="GO" id="GO:0035091">
    <property type="term" value="F:phosphatidylinositol binding"/>
    <property type="evidence" value="ECO:0007669"/>
    <property type="project" value="InterPro"/>
</dbReference>
<accession>A0AAN8WQ81</accession>
<dbReference type="InterPro" id="IPR036871">
    <property type="entry name" value="PX_dom_sf"/>
</dbReference>
<comment type="caution">
    <text evidence="4">The sequence shown here is derived from an EMBL/GenBank/DDBJ whole genome shotgun (WGS) entry which is preliminary data.</text>
</comment>
<proteinExistence type="predicted"/>
<feature type="domain" description="PXA" evidence="3">
    <location>
        <begin position="1"/>
        <end position="114"/>
    </location>
</feature>
<keyword evidence="5" id="KW-1185">Reference proteome</keyword>
<feature type="domain" description="RGS" evidence="1">
    <location>
        <begin position="279"/>
        <end position="394"/>
    </location>
</feature>
<evidence type="ECO:0000259" key="3">
    <source>
        <dbReference type="PROSITE" id="PS51207"/>
    </source>
</evidence>
<dbReference type="InterPro" id="IPR044926">
    <property type="entry name" value="RGS_subdomain_2"/>
</dbReference>
<evidence type="ECO:0000313" key="4">
    <source>
        <dbReference type="EMBL" id="KAK7070182.1"/>
    </source>
</evidence>
<dbReference type="SUPFAM" id="SSF48097">
    <property type="entry name" value="Regulator of G-protein signaling, RGS"/>
    <property type="match status" value="1"/>
</dbReference>
<dbReference type="PANTHER" id="PTHR22775">
    <property type="entry name" value="SORTING NEXIN"/>
    <property type="match status" value="1"/>
</dbReference>
<feature type="domain" description="PX" evidence="2">
    <location>
        <begin position="534"/>
        <end position="657"/>
    </location>
</feature>
<dbReference type="PROSITE" id="PS51207">
    <property type="entry name" value="PXA"/>
    <property type="match status" value="1"/>
</dbReference>
<evidence type="ECO:0000259" key="2">
    <source>
        <dbReference type="PROSITE" id="PS50195"/>
    </source>
</evidence>
<dbReference type="Pfam" id="PF02194">
    <property type="entry name" value="PXA"/>
    <property type="match status" value="1"/>
</dbReference>
<dbReference type="Gene3D" id="1.10.167.10">
    <property type="entry name" value="Regulator of G-protein Signalling 4, domain 2"/>
    <property type="match status" value="1"/>
</dbReference>
<dbReference type="SMART" id="SM00315">
    <property type="entry name" value="RGS"/>
    <property type="match status" value="1"/>
</dbReference>
<dbReference type="Pfam" id="PF00787">
    <property type="entry name" value="PX"/>
    <property type="match status" value="1"/>
</dbReference>
<evidence type="ECO:0000259" key="1">
    <source>
        <dbReference type="PROSITE" id="PS50132"/>
    </source>
</evidence>
<dbReference type="AlphaFoldDB" id="A0AAN8WQ81"/>
<reference evidence="4 5" key="1">
    <citation type="submission" date="2023-11" db="EMBL/GenBank/DDBJ databases">
        <title>Halocaridina rubra genome assembly.</title>
        <authorList>
            <person name="Smith C."/>
        </authorList>
    </citation>
    <scope>NUCLEOTIDE SEQUENCE [LARGE SCALE GENOMIC DNA]</scope>
    <source>
        <strain evidence="4">EP-1</strain>
        <tissue evidence="4">Whole</tissue>
    </source>
</reference>
<dbReference type="PROSITE" id="PS50195">
    <property type="entry name" value="PX"/>
    <property type="match status" value="1"/>
</dbReference>
<dbReference type="PROSITE" id="PS50132">
    <property type="entry name" value="RGS"/>
    <property type="match status" value="1"/>
</dbReference>
<dbReference type="PANTHER" id="PTHR22775:SF48">
    <property type="entry name" value="SORTING NEXIN-25"/>
    <property type="match status" value="1"/>
</dbReference>
<protein>
    <submittedName>
        <fullName evidence="4">Sorting nexin 25</fullName>
    </submittedName>
</protein>
<dbReference type="Proteomes" id="UP001381693">
    <property type="component" value="Unassembled WGS sequence"/>
</dbReference>
<organism evidence="4 5">
    <name type="scientific">Halocaridina rubra</name>
    <name type="common">Hawaiian red shrimp</name>
    <dbReference type="NCBI Taxonomy" id="373956"/>
    <lineage>
        <taxon>Eukaryota</taxon>
        <taxon>Metazoa</taxon>
        <taxon>Ecdysozoa</taxon>
        <taxon>Arthropoda</taxon>
        <taxon>Crustacea</taxon>
        <taxon>Multicrustacea</taxon>
        <taxon>Malacostraca</taxon>
        <taxon>Eumalacostraca</taxon>
        <taxon>Eucarida</taxon>
        <taxon>Decapoda</taxon>
        <taxon>Pleocyemata</taxon>
        <taxon>Caridea</taxon>
        <taxon>Atyoidea</taxon>
        <taxon>Atyidae</taxon>
        <taxon>Halocaridina</taxon>
    </lineage>
</organism>
<dbReference type="Gene3D" id="3.30.1520.10">
    <property type="entry name" value="Phox-like domain"/>
    <property type="match status" value="1"/>
</dbReference>
<dbReference type="InterPro" id="IPR003114">
    <property type="entry name" value="Phox_assoc"/>
</dbReference>
<dbReference type="SUPFAM" id="SSF64268">
    <property type="entry name" value="PX domain"/>
    <property type="match status" value="1"/>
</dbReference>
<dbReference type="InterPro" id="IPR016137">
    <property type="entry name" value="RGS"/>
</dbReference>
<dbReference type="EMBL" id="JAXCGZ010015498">
    <property type="protein sequence ID" value="KAK7070182.1"/>
    <property type="molecule type" value="Genomic_DNA"/>
</dbReference>
<dbReference type="InterPro" id="IPR001683">
    <property type="entry name" value="PX_dom"/>
</dbReference>
<dbReference type="InterPro" id="IPR036305">
    <property type="entry name" value="RGS_sf"/>
</dbReference>
<evidence type="ECO:0000313" key="5">
    <source>
        <dbReference type="Proteomes" id="UP001381693"/>
    </source>
</evidence>
<gene>
    <name evidence="4" type="primary">SNX25_3</name>
    <name evidence="4" type="ORF">SK128_020602</name>
</gene>